<reference evidence="2 3" key="1">
    <citation type="submission" date="2019-10" db="EMBL/GenBank/DDBJ databases">
        <authorList>
            <person name="Nie G."/>
            <person name="Ming H."/>
            <person name="Yi B."/>
        </authorList>
    </citation>
    <scope>NUCLEOTIDE SEQUENCE [LARGE SCALE GENOMIC DNA]</scope>
    <source>
        <strain evidence="2 3">CFH 90414</strain>
    </source>
</reference>
<evidence type="ECO:0000313" key="3">
    <source>
        <dbReference type="Proteomes" id="UP000431080"/>
    </source>
</evidence>
<keyword evidence="3" id="KW-1185">Reference proteome</keyword>
<accession>A0A6I2FIZ2</accession>
<dbReference type="PROSITE" id="PS01124">
    <property type="entry name" value="HTH_ARAC_FAMILY_2"/>
    <property type="match status" value="1"/>
</dbReference>
<dbReference type="SMART" id="SM00342">
    <property type="entry name" value="HTH_ARAC"/>
    <property type="match status" value="1"/>
</dbReference>
<dbReference type="Proteomes" id="UP000431080">
    <property type="component" value="Unassembled WGS sequence"/>
</dbReference>
<evidence type="ECO:0000259" key="1">
    <source>
        <dbReference type="PROSITE" id="PS01124"/>
    </source>
</evidence>
<organism evidence="2 3">
    <name type="scientific">Agromyces agglutinans</name>
    <dbReference type="NCBI Taxonomy" id="2662258"/>
    <lineage>
        <taxon>Bacteria</taxon>
        <taxon>Bacillati</taxon>
        <taxon>Actinomycetota</taxon>
        <taxon>Actinomycetes</taxon>
        <taxon>Micrococcales</taxon>
        <taxon>Microbacteriaceae</taxon>
        <taxon>Agromyces</taxon>
    </lineage>
</organism>
<protein>
    <submittedName>
        <fullName evidence="2">Helix-turn-helix domain-containing protein</fullName>
    </submittedName>
</protein>
<dbReference type="InterPro" id="IPR018060">
    <property type="entry name" value="HTH_AraC"/>
</dbReference>
<dbReference type="AlphaFoldDB" id="A0A6I2FIZ2"/>
<dbReference type="GO" id="GO:0003700">
    <property type="term" value="F:DNA-binding transcription factor activity"/>
    <property type="evidence" value="ECO:0007669"/>
    <property type="project" value="InterPro"/>
</dbReference>
<feature type="domain" description="HTH araC/xylS-type" evidence="1">
    <location>
        <begin position="273"/>
        <end position="349"/>
    </location>
</feature>
<evidence type="ECO:0000313" key="2">
    <source>
        <dbReference type="EMBL" id="MRG60688.1"/>
    </source>
</evidence>
<dbReference type="Gene3D" id="1.10.10.60">
    <property type="entry name" value="Homeodomain-like"/>
    <property type="match status" value="1"/>
</dbReference>
<name>A0A6I2FIZ2_9MICO</name>
<comment type="caution">
    <text evidence="2">The sequence shown here is derived from an EMBL/GenBank/DDBJ whole genome shotgun (WGS) entry which is preliminary data.</text>
</comment>
<dbReference type="EMBL" id="WJIF01000007">
    <property type="protein sequence ID" value="MRG60688.1"/>
    <property type="molecule type" value="Genomic_DNA"/>
</dbReference>
<dbReference type="GO" id="GO:0043565">
    <property type="term" value="F:sequence-specific DNA binding"/>
    <property type="evidence" value="ECO:0007669"/>
    <property type="project" value="InterPro"/>
</dbReference>
<dbReference type="Pfam" id="PF12833">
    <property type="entry name" value="HTH_18"/>
    <property type="match status" value="1"/>
</dbReference>
<proteinExistence type="predicted"/>
<gene>
    <name evidence="2" type="ORF">GE115_12530</name>
</gene>
<sequence>MNEGTSSSGPSAEGLFGDFASEIVTGADETVAALGETVEPKSAAAYIAAKARRWIRLRDDEACDDLGDPAAQSGALGDPAAGSAEVECGLGCPAAVTVRVEPSKRMVPPCGIVACGQSATAGAAMVRGGCMYEIEVCDDHRLIHSIWRAHVEEPDEYLEPANEHWGLAFTRLPDGSITAELAGPTPRPRILVGIAGASHWGVELHPEVTIARLPKSQLVGRFVSLICADDTFAVSGELLPIPEFEQLHACVEALEQRGIVRVDAHAARALRGDRTGYSTRSWQRRVKVATGLSPTRITQFARARAAEAALRRGKTATEVAAELGFADQAHLTRSFVALRAERPSDIRQTR</sequence>